<reference evidence="5 6" key="1">
    <citation type="submission" date="2006-03" db="EMBL/GenBank/DDBJ databases">
        <authorList>
            <person name="Giovannoni S.J."/>
            <person name="Cho J.-C."/>
            <person name="Ferriera S."/>
            <person name="Johnson J."/>
            <person name="Kravitz S."/>
            <person name="Halpern A."/>
            <person name="Remington K."/>
            <person name="Beeson K."/>
            <person name="Tran B."/>
            <person name="Rogers Y.-H."/>
            <person name="Friedman R."/>
            <person name="Venter J.C."/>
        </authorList>
    </citation>
    <scope>NUCLEOTIDE SEQUENCE [LARGE SCALE GENOMIC DNA]</scope>
    <source>
        <strain evidence="5 6">HTCC2207</strain>
    </source>
</reference>
<dbReference type="FunFam" id="3.30.300.30:FF:000008">
    <property type="entry name" value="2,3-dihydroxybenzoate-AMP ligase"/>
    <property type="match status" value="1"/>
</dbReference>
<dbReference type="EMBL" id="AAPI01000009">
    <property type="protein sequence ID" value="EAS46181.1"/>
    <property type="molecule type" value="Genomic_DNA"/>
</dbReference>
<organism evidence="5 6">
    <name type="scientific">gamma proteobacterium HTCC2207</name>
    <dbReference type="NCBI Taxonomy" id="314287"/>
    <lineage>
        <taxon>Bacteria</taxon>
        <taxon>Pseudomonadati</taxon>
        <taxon>Pseudomonadota</taxon>
        <taxon>Gammaproteobacteria</taxon>
        <taxon>Cellvibrionales</taxon>
        <taxon>Porticoccaceae</taxon>
        <taxon>SAR92 clade</taxon>
    </lineage>
</organism>
<keyword evidence="5" id="KW-0472">Membrane</keyword>
<evidence type="ECO:0000256" key="2">
    <source>
        <dbReference type="ARBA" id="ARBA00022598"/>
    </source>
</evidence>
<dbReference type="InterPro" id="IPR045851">
    <property type="entry name" value="AMP-bd_C_sf"/>
</dbReference>
<proteinExistence type="inferred from homology"/>
<dbReference type="SUPFAM" id="SSF56801">
    <property type="entry name" value="Acetyl-CoA synthetase-like"/>
    <property type="match status" value="1"/>
</dbReference>
<feature type="domain" description="AMP-binding enzyme C-terminal" evidence="4">
    <location>
        <begin position="421"/>
        <end position="496"/>
    </location>
</feature>
<dbReference type="InterPro" id="IPR050237">
    <property type="entry name" value="ATP-dep_AMP-bd_enzyme"/>
</dbReference>
<protein>
    <submittedName>
        <fullName evidence="5">Putative fatty-acid--coa ligase transmembrane protein</fullName>
    </submittedName>
</protein>
<dbReference type="PANTHER" id="PTHR43767:SF1">
    <property type="entry name" value="NONRIBOSOMAL PEPTIDE SYNTHASE PES1 (EUROFUNG)-RELATED"/>
    <property type="match status" value="1"/>
</dbReference>
<accession>Q1YPJ0</accession>
<dbReference type="Gene3D" id="3.30.300.30">
    <property type="match status" value="1"/>
</dbReference>
<dbReference type="InterPro" id="IPR025110">
    <property type="entry name" value="AMP-bd_C"/>
</dbReference>
<comment type="similarity">
    <text evidence="1">Belongs to the ATP-dependent AMP-binding enzyme family.</text>
</comment>
<evidence type="ECO:0000313" key="6">
    <source>
        <dbReference type="Proteomes" id="UP000005555"/>
    </source>
</evidence>
<dbReference type="AlphaFoldDB" id="Q1YPJ0"/>
<comment type="caution">
    <text evidence="5">The sequence shown here is derived from an EMBL/GenBank/DDBJ whole genome shotgun (WGS) entry which is preliminary data.</text>
</comment>
<dbReference type="PROSITE" id="PS00455">
    <property type="entry name" value="AMP_BINDING"/>
    <property type="match status" value="1"/>
</dbReference>
<evidence type="ECO:0000259" key="3">
    <source>
        <dbReference type="Pfam" id="PF00501"/>
    </source>
</evidence>
<keyword evidence="5" id="KW-0812">Transmembrane</keyword>
<dbReference type="NCBIfam" id="NF004837">
    <property type="entry name" value="PRK06187.1"/>
    <property type="match status" value="1"/>
</dbReference>
<dbReference type="Pfam" id="PF00501">
    <property type="entry name" value="AMP-binding"/>
    <property type="match status" value="1"/>
</dbReference>
<evidence type="ECO:0000313" key="5">
    <source>
        <dbReference type="EMBL" id="EAS46181.1"/>
    </source>
</evidence>
<dbReference type="HOGENOM" id="CLU_000022_59_7_6"/>
<dbReference type="InterPro" id="IPR020845">
    <property type="entry name" value="AMP-binding_CS"/>
</dbReference>
<name>Q1YPJ0_9GAMM</name>
<feature type="domain" description="AMP-dependent synthetase/ligase" evidence="3">
    <location>
        <begin position="15"/>
        <end position="370"/>
    </location>
</feature>
<keyword evidence="2 5" id="KW-0436">Ligase</keyword>
<dbReference type="eggNOG" id="COG0318">
    <property type="taxonomic scope" value="Bacteria"/>
</dbReference>
<dbReference type="Gene3D" id="3.40.50.12780">
    <property type="entry name" value="N-terminal domain of ligase-like"/>
    <property type="match status" value="1"/>
</dbReference>
<dbReference type="STRING" id="314287.GB2207_00925"/>
<dbReference type="OrthoDB" id="9047442at2"/>
<evidence type="ECO:0000256" key="1">
    <source>
        <dbReference type="ARBA" id="ARBA00006432"/>
    </source>
</evidence>
<sequence>MSFTPEIGLGYTILRRAALSPERKALTFEGKTSTFGEFGQRIRKLAALLRAGGVCRGDRVGYIGLNHPAFLEALYACSCLGAIFVPLNFRLTGPEMRYITNDAGIHTMLADNGLRSLVDQERDNLVCQRYISIEDKAANWESLESLLQDSQPLELIEQVDADEVAFIMYTSGTTGLPKGAMLTHGNLFWNSANTAYGEDFMGTTTLTCAPLFHIGGLNVTTLPSLARGIEVVLIRSFDAAEVLAALEKYQVSTMFGAPTMFLMMSQHDSFASTDLSHIGAFVVGGAPVPVPLINLYSDRDVRFCQGYGLTETSPFATMLETSMALEKVGSAGRPPMFTDVRIVDGENNPLPAGEHGEVCVRGPNVLKGYWNRPEATADAIDAQGWFHSGDIGYFDNQGYLFLCDRVKDMVISGGENIYPAEVESILYGHSSVVEVAVIGLPDEKWGEAVTAVAVLKQDATLDLEELREFASQSLAKYKLPSRLYFLDELPRNPAGKVQKFKIKDELVG</sequence>
<gene>
    <name evidence="5" type="ORF">GB2207_00925</name>
</gene>
<dbReference type="PANTHER" id="PTHR43767">
    <property type="entry name" value="LONG-CHAIN-FATTY-ACID--COA LIGASE"/>
    <property type="match status" value="1"/>
</dbReference>
<dbReference type="InterPro" id="IPR000873">
    <property type="entry name" value="AMP-dep_synth/lig_dom"/>
</dbReference>
<dbReference type="Proteomes" id="UP000005555">
    <property type="component" value="Unassembled WGS sequence"/>
</dbReference>
<dbReference type="GO" id="GO:0016878">
    <property type="term" value="F:acid-thiol ligase activity"/>
    <property type="evidence" value="ECO:0007669"/>
    <property type="project" value="UniProtKB-ARBA"/>
</dbReference>
<dbReference type="CDD" id="cd17631">
    <property type="entry name" value="FACL_FadD13-like"/>
    <property type="match status" value="1"/>
</dbReference>
<dbReference type="InterPro" id="IPR042099">
    <property type="entry name" value="ANL_N_sf"/>
</dbReference>
<evidence type="ECO:0000259" key="4">
    <source>
        <dbReference type="Pfam" id="PF13193"/>
    </source>
</evidence>
<keyword evidence="6" id="KW-1185">Reference proteome</keyword>
<dbReference type="Pfam" id="PF13193">
    <property type="entry name" value="AMP-binding_C"/>
    <property type="match status" value="1"/>
</dbReference>